<evidence type="ECO:0000313" key="4">
    <source>
        <dbReference type="EMBL" id="KAK5699953.1"/>
    </source>
</evidence>
<sequence>MAPTTSTKPLILVTGATGMIGFRSLVLALQAGNRARIVYRRAGQPEKIKATKSIQPFLNEIEFVQITDITAPNAFVNAAKDVDYILHIASPVFDLGEKDAAVQRDWQTEFYDPAVQGTLCVLDAALGSSTIKRVVITGSVIALEPKEGTKVAGPTDLRALPPADFIKNAPNPGMAYIFSKVLSHSAVNDWVKQHPKIHFDVVRVLPGFTQGPNELLTPADIASISSASTAAVLNAALGEVTDVPMAGVQVHLEDVARAHVVAMDGQKVKGGDVLICVANNGVGWRWDEVAEIAKQVFPEEVKAGVLSPKPGQADMEMAFDVTETYAALETPFKSMEEMVKDVVGQWLEFKGQQVKA</sequence>
<gene>
    <name evidence="4" type="ORF">LTR97_006087</name>
</gene>
<dbReference type="InterPro" id="IPR036291">
    <property type="entry name" value="NAD(P)-bd_dom_sf"/>
</dbReference>
<comment type="similarity">
    <text evidence="2">Belongs to the NAD(P)-dependent epimerase/dehydratase family. Dihydroflavonol-4-reductase subfamily.</text>
</comment>
<protein>
    <recommendedName>
        <fullName evidence="3">NAD-dependent epimerase/dehydratase domain-containing protein</fullName>
    </recommendedName>
</protein>
<evidence type="ECO:0000256" key="1">
    <source>
        <dbReference type="ARBA" id="ARBA00023002"/>
    </source>
</evidence>
<dbReference type="EMBL" id="JAVRQU010000008">
    <property type="protein sequence ID" value="KAK5699953.1"/>
    <property type="molecule type" value="Genomic_DNA"/>
</dbReference>
<keyword evidence="1" id="KW-0560">Oxidoreductase</keyword>
<dbReference type="InterPro" id="IPR050425">
    <property type="entry name" value="NAD(P)_dehydrat-like"/>
</dbReference>
<dbReference type="Pfam" id="PF01370">
    <property type="entry name" value="Epimerase"/>
    <property type="match status" value="1"/>
</dbReference>
<dbReference type="Gene3D" id="3.40.50.720">
    <property type="entry name" value="NAD(P)-binding Rossmann-like Domain"/>
    <property type="match status" value="1"/>
</dbReference>
<feature type="domain" description="NAD-dependent epimerase/dehydratase" evidence="3">
    <location>
        <begin position="11"/>
        <end position="274"/>
    </location>
</feature>
<proteinExistence type="inferred from homology"/>
<dbReference type="SUPFAM" id="SSF51735">
    <property type="entry name" value="NAD(P)-binding Rossmann-fold domains"/>
    <property type="match status" value="1"/>
</dbReference>
<dbReference type="PANTHER" id="PTHR10366:SF812">
    <property type="entry name" value="VPS9 DOMAIN-CONTAINING PROTEIN"/>
    <property type="match status" value="1"/>
</dbReference>
<dbReference type="PANTHER" id="PTHR10366">
    <property type="entry name" value="NAD DEPENDENT EPIMERASE/DEHYDRATASE"/>
    <property type="match status" value="1"/>
</dbReference>
<evidence type="ECO:0000313" key="5">
    <source>
        <dbReference type="Proteomes" id="UP001310594"/>
    </source>
</evidence>
<evidence type="ECO:0000259" key="3">
    <source>
        <dbReference type="Pfam" id="PF01370"/>
    </source>
</evidence>
<organism evidence="4 5">
    <name type="scientific">Elasticomyces elasticus</name>
    <dbReference type="NCBI Taxonomy" id="574655"/>
    <lineage>
        <taxon>Eukaryota</taxon>
        <taxon>Fungi</taxon>
        <taxon>Dikarya</taxon>
        <taxon>Ascomycota</taxon>
        <taxon>Pezizomycotina</taxon>
        <taxon>Dothideomycetes</taxon>
        <taxon>Dothideomycetidae</taxon>
        <taxon>Mycosphaerellales</taxon>
        <taxon>Teratosphaeriaceae</taxon>
        <taxon>Elasticomyces</taxon>
    </lineage>
</organism>
<dbReference type="GO" id="GO:0016616">
    <property type="term" value="F:oxidoreductase activity, acting on the CH-OH group of donors, NAD or NADP as acceptor"/>
    <property type="evidence" value="ECO:0007669"/>
    <property type="project" value="TreeGrafter"/>
</dbReference>
<evidence type="ECO:0000256" key="2">
    <source>
        <dbReference type="ARBA" id="ARBA00023445"/>
    </source>
</evidence>
<dbReference type="Proteomes" id="UP001310594">
    <property type="component" value="Unassembled WGS sequence"/>
</dbReference>
<reference evidence="4" key="1">
    <citation type="submission" date="2023-08" db="EMBL/GenBank/DDBJ databases">
        <title>Black Yeasts Isolated from many extreme environments.</title>
        <authorList>
            <person name="Coleine C."/>
            <person name="Stajich J.E."/>
            <person name="Selbmann L."/>
        </authorList>
    </citation>
    <scope>NUCLEOTIDE SEQUENCE</scope>
    <source>
        <strain evidence="4">CCFEE 5810</strain>
    </source>
</reference>
<name>A0AAN8A303_9PEZI</name>
<comment type="caution">
    <text evidence="4">The sequence shown here is derived from an EMBL/GenBank/DDBJ whole genome shotgun (WGS) entry which is preliminary data.</text>
</comment>
<dbReference type="AlphaFoldDB" id="A0AAN8A303"/>
<accession>A0AAN8A303</accession>
<dbReference type="InterPro" id="IPR001509">
    <property type="entry name" value="Epimerase_deHydtase"/>
</dbReference>